<dbReference type="GO" id="GO:0016020">
    <property type="term" value="C:membrane"/>
    <property type="evidence" value="ECO:0007669"/>
    <property type="project" value="UniProtKB-SubCell"/>
</dbReference>
<evidence type="ECO:0000256" key="1">
    <source>
        <dbReference type="ARBA" id="ARBA00004370"/>
    </source>
</evidence>
<evidence type="ECO:0000256" key="8">
    <source>
        <dbReference type="SAM" id="Phobius"/>
    </source>
</evidence>
<evidence type="ECO:0000256" key="4">
    <source>
        <dbReference type="ARBA" id="ARBA00022801"/>
    </source>
</evidence>
<dbReference type="AlphaFoldDB" id="A0A1T0AW78"/>
<dbReference type="PIRSF" id="PIRSF001217">
    <property type="entry name" value="Protease_4_SppA"/>
    <property type="match status" value="1"/>
</dbReference>
<dbReference type="InterPro" id="IPR002142">
    <property type="entry name" value="Peptidase_S49"/>
</dbReference>
<keyword evidence="8" id="KW-0812">Transmembrane</keyword>
<evidence type="ECO:0000256" key="6">
    <source>
        <dbReference type="ARBA" id="ARBA00023136"/>
    </source>
</evidence>
<dbReference type="InterPro" id="IPR047217">
    <property type="entry name" value="S49_SppA_67K_type_N"/>
</dbReference>
<feature type="active site" description="Nucleophile" evidence="7">
    <location>
        <position position="409"/>
    </location>
</feature>
<dbReference type="SUPFAM" id="SSF52096">
    <property type="entry name" value="ClpP/crotonase"/>
    <property type="match status" value="2"/>
</dbReference>
<evidence type="ECO:0000259" key="9">
    <source>
        <dbReference type="Pfam" id="PF01343"/>
    </source>
</evidence>
<feature type="active site" description="Proton donor/acceptor" evidence="7">
    <location>
        <position position="203"/>
    </location>
</feature>
<dbReference type="PANTHER" id="PTHR33209">
    <property type="entry name" value="PROTEASE 4"/>
    <property type="match status" value="1"/>
</dbReference>
<evidence type="ECO:0000256" key="2">
    <source>
        <dbReference type="ARBA" id="ARBA00008683"/>
    </source>
</evidence>
<dbReference type="OrthoDB" id="9764363at2"/>
<evidence type="ECO:0000313" key="10">
    <source>
        <dbReference type="EMBL" id="OOS01354.1"/>
    </source>
</evidence>
<evidence type="ECO:0000256" key="7">
    <source>
        <dbReference type="PIRSR" id="PIRSR001217-1"/>
    </source>
</evidence>
<dbReference type="PANTHER" id="PTHR33209:SF1">
    <property type="entry name" value="PEPTIDASE S49 DOMAIN-CONTAINING PROTEIN"/>
    <property type="match status" value="1"/>
</dbReference>
<dbReference type="STRING" id="123822.B0188_09780"/>
<proteinExistence type="inferred from homology"/>
<organism evidence="10 11">
    <name type="scientific">[Haemophilus] felis</name>
    <dbReference type="NCBI Taxonomy" id="123822"/>
    <lineage>
        <taxon>Bacteria</taxon>
        <taxon>Pseudomonadati</taxon>
        <taxon>Pseudomonadota</taxon>
        <taxon>Gammaproteobacteria</taxon>
        <taxon>Pasteurellales</taxon>
        <taxon>Pasteurellaceae</taxon>
    </lineage>
</organism>
<comment type="subcellular location">
    <subcellularLocation>
        <location evidence="1">Membrane</location>
    </subcellularLocation>
</comment>
<comment type="similarity">
    <text evidence="2">Belongs to the peptidase S49 family.</text>
</comment>
<keyword evidence="11" id="KW-1185">Reference proteome</keyword>
<name>A0A1T0AW78_9PAST</name>
<evidence type="ECO:0000313" key="11">
    <source>
        <dbReference type="Proteomes" id="UP000190023"/>
    </source>
</evidence>
<keyword evidence="6 8" id="KW-0472">Membrane</keyword>
<dbReference type="CDD" id="cd07018">
    <property type="entry name" value="S49_SppA_67K_type"/>
    <property type="match status" value="1"/>
</dbReference>
<dbReference type="NCBIfam" id="TIGR00705">
    <property type="entry name" value="SppA_67K"/>
    <property type="match status" value="1"/>
</dbReference>
<accession>A0A1T0AW78</accession>
<dbReference type="Gene3D" id="3.90.226.10">
    <property type="entry name" value="2-enoyl-CoA Hydratase, Chain A, domain 1"/>
    <property type="match status" value="3"/>
</dbReference>
<dbReference type="Proteomes" id="UP000190023">
    <property type="component" value="Unassembled WGS sequence"/>
</dbReference>
<sequence>MKIFSLIWRIFKFIRQLVINLVFIVFTLCLITVISLISHYSTKSSTELIGDQGALVLKLDGYLVDSRESPIVWQDALRELNGQSIPRQLSTFDIVYALENATDDDRIKGLVLDLNQFEGGELANLDYLGEAILSFKKSNKPVIAVADSYDQKQYFLASFADHIYLNPIGDVEITGLQAENLYFKSLLDKLGISTHIFRVGTYKSAVEPFLRDDMSAEAKSDLQQWLGKMWQNYQQTVANNRQINLDQVLPDAQTYIKELKKLKGDNSQYTLQRGLITEFADRFTINQKLIEFFGKDHQKDSNAPKLLALDDYLASLPDLSESDATHKIAVVNVEGAIIDGESYEQEVGGDTIARLLRQAYNDSAVKAVVLRVNSPGGSAFASEIIRQELVHLQQAGKPAVVSMGGMAASGGYWISSTADYIVAEKNTITGSIGIFSLFPSFEKTLKKIGVSADKVSTSPFAEMSSYSGLSPELNDILQLQIEQGYDRFLSLVSQGRNLSKEQVDKIAQGKIWLGGDALTHKLVDEIGSFDIAVNKAIELVNGKLENKLEESEFDVIWLQEEDKFLLGSMLKGFQSQLKIVLTDLLLENIPLAKTHQKALQNFGLLTQMNDPKGHYLYCLTCAEIR</sequence>
<keyword evidence="5" id="KW-0720">Serine protease</keyword>
<feature type="domain" description="Peptidase S49" evidence="9">
    <location>
        <begin position="135"/>
        <end position="283"/>
    </location>
</feature>
<dbReference type="EMBL" id="MUYB01000046">
    <property type="protein sequence ID" value="OOS01354.1"/>
    <property type="molecule type" value="Genomic_DNA"/>
</dbReference>
<protein>
    <submittedName>
        <fullName evidence="10">Signal peptide peptidase SppA</fullName>
    </submittedName>
</protein>
<evidence type="ECO:0000256" key="5">
    <source>
        <dbReference type="ARBA" id="ARBA00022825"/>
    </source>
</evidence>
<comment type="caution">
    <text evidence="10">The sequence shown here is derived from an EMBL/GenBank/DDBJ whole genome shotgun (WGS) entry which is preliminary data.</text>
</comment>
<gene>
    <name evidence="10" type="ORF">B0188_09780</name>
</gene>
<reference evidence="10 11" key="1">
    <citation type="submission" date="2017-02" db="EMBL/GenBank/DDBJ databases">
        <title>Draft genome sequence of Haemophilus felis CCUG 31170 type strain.</title>
        <authorList>
            <person name="Engstrom-Jakobsson H."/>
            <person name="Salva-Serra F."/>
            <person name="Thorell K."/>
            <person name="Gonzales-Siles L."/>
            <person name="Karlsson R."/>
            <person name="Boulund F."/>
            <person name="Engstrand L."/>
            <person name="Kristiansson E."/>
            <person name="Moore E."/>
        </authorList>
    </citation>
    <scope>NUCLEOTIDE SEQUENCE [LARGE SCALE GENOMIC DNA]</scope>
    <source>
        <strain evidence="10 11">CCUG 31170</strain>
    </source>
</reference>
<evidence type="ECO:0000256" key="3">
    <source>
        <dbReference type="ARBA" id="ARBA00022670"/>
    </source>
</evidence>
<dbReference type="InterPro" id="IPR004634">
    <property type="entry name" value="Pept_S49_pIV"/>
</dbReference>
<dbReference type="Gene3D" id="6.20.330.10">
    <property type="match status" value="1"/>
</dbReference>
<keyword evidence="4" id="KW-0378">Hydrolase</keyword>
<dbReference type="CDD" id="cd07023">
    <property type="entry name" value="S49_Sppa_N_C"/>
    <property type="match status" value="1"/>
</dbReference>
<keyword evidence="3" id="KW-0645">Protease</keyword>
<feature type="transmembrane region" description="Helical" evidence="8">
    <location>
        <begin position="21"/>
        <end position="40"/>
    </location>
</feature>
<dbReference type="InterPro" id="IPR047272">
    <property type="entry name" value="S49_SppA_C"/>
</dbReference>
<dbReference type="Pfam" id="PF01343">
    <property type="entry name" value="Peptidase_S49"/>
    <property type="match status" value="2"/>
</dbReference>
<dbReference type="NCBIfam" id="TIGR00706">
    <property type="entry name" value="SppA_dom"/>
    <property type="match status" value="1"/>
</dbReference>
<dbReference type="GO" id="GO:0006465">
    <property type="term" value="P:signal peptide processing"/>
    <property type="evidence" value="ECO:0007669"/>
    <property type="project" value="InterPro"/>
</dbReference>
<feature type="domain" description="Peptidase S49" evidence="9">
    <location>
        <begin position="392"/>
        <end position="541"/>
    </location>
</feature>
<keyword evidence="8" id="KW-1133">Transmembrane helix</keyword>
<dbReference type="InterPro" id="IPR029045">
    <property type="entry name" value="ClpP/crotonase-like_dom_sf"/>
</dbReference>
<dbReference type="InterPro" id="IPR004635">
    <property type="entry name" value="Pept_S49_SppA"/>
</dbReference>
<dbReference type="GO" id="GO:0008236">
    <property type="term" value="F:serine-type peptidase activity"/>
    <property type="evidence" value="ECO:0007669"/>
    <property type="project" value="UniProtKB-KW"/>
</dbReference>